<name>A0A6G7PTJ2_9BACT</name>
<comment type="similarity">
    <text evidence="3">Belongs to the class-I pyridoxal-phosphate-dependent aminotransferase family.</text>
</comment>
<evidence type="ECO:0000256" key="2">
    <source>
        <dbReference type="ARBA" id="ARBA00022898"/>
    </source>
</evidence>
<protein>
    <recommendedName>
        <fullName evidence="3">Aminotransferase</fullName>
        <ecNumber evidence="3">2.6.1.-</ecNumber>
    </recommendedName>
</protein>
<dbReference type="PANTHER" id="PTHR42885:SF1">
    <property type="entry name" value="THREONINE-PHOSPHATE DECARBOXYLASE"/>
    <property type="match status" value="1"/>
</dbReference>
<organism evidence="5 6">
    <name type="scientific">Thermosulfuriphilus ammonigenes</name>
    <dbReference type="NCBI Taxonomy" id="1936021"/>
    <lineage>
        <taxon>Bacteria</taxon>
        <taxon>Pseudomonadati</taxon>
        <taxon>Thermodesulfobacteriota</taxon>
        <taxon>Thermodesulfobacteria</taxon>
        <taxon>Thermodesulfobacteriales</taxon>
        <taxon>Thermodesulfobacteriaceae</taxon>
        <taxon>Thermosulfuriphilus</taxon>
    </lineage>
</organism>
<dbReference type="EMBL" id="CP048877">
    <property type="protein sequence ID" value="QIJ70972.1"/>
    <property type="molecule type" value="Genomic_DNA"/>
</dbReference>
<dbReference type="CDD" id="cd00609">
    <property type="entry name" value="AAT_like"/>
    <property type="match status" value="1"/>
</dbReference>
<dbReference type="GO" id="GO:0008483">
    <property type="term" value="F:transaminase activity"/>
    <property type="evidence" value="ECO:0007669"/>
    <property type="project" value="UniProtKB-KW"/>
</dbReference>
<proteinExistence type="inferred from homology"/>
<gene>
    <name evidence="5" type="ORF">G4V39_01195</name>
</gene>
<keyword evidence="6" id="KW-1185">Reference proteome</keyword>
<dbReference type="InterPro" id="IPR015421">
    <property type="entry name" value="PyrdxlP-dep_Trfase_major"/>
</dbReference>
<dbReference type="AlphaFoldDB" id="A0A6G7PTJ2"/>
<evidence type="ECO:0000313" key="5">
    <source>
        <dbReference type="EMBL" id="QIJ70972.1"/>
    </source>
</evidence>
<dbReference type="EC" id="2.6.1.-" evidence="3"/>
<dbReference type="Proteomes" id="UP000502179">
    <property type="component" value="Chromosome"/>
</dbReference>
<dbReference type="SUPFAM" id="SSF53383">
    <property type="entry name" value="PLP-dependent transferases"/>
    <property type="match status" value="1"/>
</dbReference>
<accession>A0A6G7PTJ2</accession>
<dbReference type="Gene3D" id="3.90.1150.10">
    <property type="entry name" value="Aspartate Aminotransferase, domain 1"/>
    <property type="match status" value="1"/>
</dbReference>
<sequence length="353" mass="39467">MLKGHGGNIYQAAREAGVSPEDLVDLSGNINPLGPPEELFAYLKDRLSLITRLPEPDLTSLRQAVARRLEISPDMVFPAPGTTDWIYLLPAILRAEEVIIFGPTYADYADAATIWGKKAFYLLPDSPRNWPNLNLPPKGGPRVYFLCNPNNPTGGLLSRDKVLDLAQRLTGDILVIDESYLPFAASDEASLAWGGLPGNVLVLRSFSKIYAIPGLRLGCLLAPESLFPLVAPHLRPWWVGTLAAEAGVFLLNQRGFEEQTRNYLKAERERIYQRLKGLPGLEFFTSVTTFILCRLKAPRASELCRRLLKRGFLLRPCGNFVGLDDHYFRFSLKDPETNNRFLQVLTQELVDMA</sequence>
<dbReference type="PROSITE" id="PS00105">
    <property type="entry name" value="AA_TRANSFER_CLASS_1"/>
    <property type="match status" value="1"/>
</dbReference>
<dbReference type="RefSeq" id="WP_166031195.1">
    <property type="nucleotide sequence ID" value="NZ_CP048877.1"/>
</dbReference>
<dbReference type="KEGG" id="tav:G4V39_01195"/>
<dbReference type="InterPro" id="IPR015422">
    <property type="entry name" value="PyrdxlP-dep_Trfase_small"/>
</dbReference>
<dbReference type="Gene3D" id="3.40.640.10">
    <property type="entry name" value="Type I PLP-dependent aspartate aminotransferase-like (Major domain)"/>
    <property type="match status" value="1"/>
</dbReference>
<dbReference type="InterPro" id="IPR015424">
    <property type="entry name" value="PyrdxlP-dep_Trfase"/>
</dbReference>
<evidence type="ECO:0000256" key="1">
    <source>
        <dbReference type="ARBA" id="ARBA00001933"/>
    </source>
</evidence>
<dbReference type="InterPro" id="IPR004838">
    <property type="entry name" value="NHTrfase_class1_PyrdxlP-BS"/>
</dbReference>
<keyword evidence="3 5" id="KW-0032">Aminotransferase</keyword>
<evidence type="ECO:0000256" key="3">
    <source>
        <dbReference type="RuleBase" id="RU000481"/>
    </source>
</evidence>
<evidence type="ECO:0000313" key="6">
    <source>
        <dbReference type="Proteomes" id="UP000502179"/>
    </source>
</evidence>
<keyword evidence="3 5" id="KW-0808">Transferase</keyword>
<dbReference type="PANTHER" id="PTHR42885">
    <property type="entry name" value="HISTIDINOL-PHOSPHATE AMINOTRANSFERASE-RELATED"/>
    <property type="match status" value="1"/>
</dbReference>
<keyword evidence="2" id="KW-0663">Pyridoxal phosphate</keyword>
<reference evidence="5 6" key="1">
    <citation type="submission" date="2020-02" db="EMBL/GenBank/DDBJ databases">
        <title>Genome analysis of Thermosulfuriphilus ammonigenes ST65T, an anaerobic thermophilic chemolithoautotrophic bacterium isolated from a deep-sea hydrothermal vent.</title>
        <authorList>
            <person name="Slobodkina G."/>
            <person name="Allioux M."/>
            <person name="Merkel A."/>
            <person name="Alain K."/>
            <person name="Jebbar M."/>
            <person name="Slobodkin A."/>
        </authorList>
    </citation>
    <scope>NUCLEOTIDE SEQUENCE [LARGE SCALE GENOMIC DNA]</scope>
    <source>
        <strain evidence="5 6">ST65</strain>
    </source>
</reference>
<dbReference type="InterPro" id="IPR004839">
    <property type="entry name" value="Aminotransferase_I/II_large"/>
</dbReference>
<comment type="cofactor">
    <cofactor evidence="1 3">
        <name>pyridoxal 5'-phosphate</name>
        <dbReference type="ChEBI" id="CHEBI:597326"/>
    </cofactor>
</comment>
<feature type="domain" description="Aminotransferase class I/classII large" evidence="4">
    <location>
        <begin position="22"/>
        <end position="345"/>
    </location>
</feature>
<dbReference type="GO" id="GO:0030170">
    <property type="term" value="F:pyridoxal phosphate binding"/>
    <property type="evidence" value="ECO:0007669"/>
    <property type="project" value="InterPro"/>
</dbReference>
<dbReference type="Pfam" id="PF00155">
    <property type="entry name" value="Aminotran_1_2"/>
    <property type="match status" value="1"/>
</dbReference>
<evidence type="ECO:0000259" key="4">
    <source>
        <dbReference type="Pfam" id="PF00155"/>
    </source>
</evidence>